<dbReference type="EMBL" id="KF901149">
    <property type="protein sequence ID" value="AIF19867.1"/>
    <property type="molecule type" value="Genomic_DNA"/>
</dbReference>
<feature type="domain" description="Peptidase C-terminal archaeal/bacterial" evidence="8">
    <location>
        <begin position="871"/>
        <end position="941"/>
    </location>
</feature>
<name>A0A075HZ51_9EURY</name>
<dbReference type="PANTHER" id="PTHR43399:SF4">
    <property type="entry name" value="CELL WALL-ASSOCIATED PROTEASE"/>
    <property type="match status" value="1"/>
</dbReference>
<reference evidence="10" key="1">
    <citation type="journal article" date="2014" name="Genome Biol. Evol.">
        <title>Pangenome evidence for extensive interdomain horizontal transfer affecting lineage core and shell genes in uncultured planktonic thaumarchaeota and euryarchaeota.</title>
        <authorList>
            <person name="Deschamps P."/>
            <person name="Zivanovic Y."/>
            <person name="Moreira D."/>
            <person name="Rodriguez-Valera F."/>
            <person name="Lopez-Garcia P."/>
        </authorList>
    </citation>
    <scope>NUCLEOTIDE SEQUENCE</scope>
</reference>
<protein>
    <submittedName>
        <fullName evidence="10">Subtilisin-like serine protease</fullName>
    </submittedName>
</protein>
<dbReference type="Gene3D" id="3.40.50.200">
    <property type="entry name" value="Peptidase S8/S53 domain"/>
    <property type="match status" value="1"/>
</dbReference>
<comment type="caution">
    <text evidence="5">Lacks conserved residue(s) required for the propagation of feature annotation.</text>
</comment>
<evidence type="ECO:0000256" key="4">
    <source>
        <dbReference type="ARBA" id="ARBA00022825"/>
    </source>
</evidence>
<accession>A0A075HZ51</accession>
<dbReference type="PROSITE" id="PS00138">
    <property type="entry name" value="SUBTILASE_SER"/>
    <property type="match status" value="1"/>
</dbReference>
<dbReference type="PANTHER" id="PTHR43399">
    <property type="entry name" value="SUBTILISIN-RELATED"/>
    <property type="match status" value="1"/>
</dbReference>
<dbReference type="GO" id="GO:0006508">
    <property type="term" value="P:proteolysis"/>
    <property type="evidence" value="ECO:0007669"/>
    <property type="project" value="UniProtKB-KW"/>
</dbReference>
<proteinExistence type="inferred from homology"/>
<dbReference type="GO" id="GO:0004252">
    <property type="term" value="F:serine-type endopeptidase activity"/>
    <property type="evidence" value="ECO:0007669"/>
    <property type="project" value="InterPro"/>
</dbReference>
<evidence type="ECO:0000256" key="3">
    <source>
        <dbReference type="ARBA" id="ARBA00022801"/>
    </source>
</evidence>
<evidence type="ECO:0000256" key="5">
    <source>
        <dbReference type="PROSITE-ProRule" id="PRU01240"/>
    </source>
</evidence>
<dbReference type="PROSITE" id="PS00137">
    <property type="entry name" value="SUBTILASE_HIS"/>
    <property type="match status" value="1"/>
</dbReference>
<evidence type="ECO:0000256" key="2">
    <source>
        <dbReference type="ARBA" id="ARBA00022670"/>
    </source>
</evidence>
<dbReference type="InterPro" id="IPR041437">
    <property type="entry name" value="GH115_C"/>
</dbReference>
<dbReference type="InterPro" id="IPR023828">
    <property type="entry name" value="Peptidase_S8_Ser-AS"/>
</dbReference>
<dbReference type="Pfam" id="PF04151">
    <property type="entry name" value="PPC"/>
    <property type="match status" value="1"/>
</dbReference>
<keyword evidence="4" id="KW-0720">Serine protease</keyword>
<dbReference type="Pfam" id="PF17829">
    <property type="entry name" value="GH115_C"/>
    <property type="match status" value="1"/>
</dbReference>
<keyword evidence="3" id="KW-0378">Hydrolase</keyword>
<dbReference type="InterPro" id="IPR022398">
    <property type="entry name" value="Peptidase_S8_His-AS"/>
</dbReference>
<dbReference type="PRINTS" id="PR00723">
    <property type="entry name" value="SUBTILISIN"/>
</dbReference>
<dbReference type="InterPro" id="IPR000209">
    <property type="entry name" value="Peptidase_S8/S53_dom"/>
</dbReference>
<feature type="domain" description="Gylcosyl hydrolase 115 C-terminal" evidence="9">
    <location>
        <begin position="1124"/>
        <end position="1281"/>
    </location>
</feature>
<dbReference type="SUPFAM" id="SSF52743">
    <property type="entry name" value="Subtilisin-like"/>
    <property type="match status" value="1"/>
</dbReference>
<evidence type="ECO:0000259" key="8">
    <source>
        <dbReference type="Pfam" id="PF04151"/>
    </source>
</evidence>
<evidence type="ECO:0000256" key="6">
    <source>
        <dbReference type="SAM" id="MobiDB-lite"/>
    </source>
</evidence>
<dbReference type="PROSITE" id="PS51892">
    <property type="entry name" value="SUBTILASE"/>
    <property type="match status" value="1"/>
</dbReference>
<evidence type="ECO:0000313" key="10">
    <source>
        <dbReference type="EMBL" id="AIF19867.1"/>
    </source>
</evidence>
<keyword evidence="2 10" id="KW-0645">Protease</keyword>
<dbReference type="Gene3D" id="2.60.120.380">
    <property type="match status" value="1"/>
</dbReference>
<feature type="domain" description="Peptidase S8/S53" evidence="7">
    <location>
        <begin position="93"/>
        <end position="343"/>
    </location>
</feature>
<evidence type="ECO:0000259" key="7">
    <source>
        <dbReference type="Pfam" id="PF00082"/>
    </source>
</evidence>
<dbReference type="InterPro" id="IPR051048">
    <property type="entry name" value="Peptidase_S8/S53_subtilisin"/>
</dbReference>
<dbReference type="InterPro" id="IPR015500">
    <property type="entry name" value="Peptidase_S8_subtilisin-rel"/>
</dbReference>
<evidence type="ECO:0000259" key="9">
    <source>
        <dbReference type="Pfam" id="PF17829"/>
    </source>
</evidence>
<comment type="similarity">
    <text evidence="1 5">Belongs to the peptidase S8 family.</text>
</comment>
<feature type="region of interest" description="Disordered" evidence="6">
    <location>
        <begin position="2034"/>
        <end position="2100"/>
    </location>
</feature>
<dbReference type="InterPro" id="IPR036852">
    <property type="entry name" value="Peptidase_S8/S53_dom_sf"/>
</dbReference>
<evidence type="ECO:0000256" key="1">
    <source>
        <dbReference type="ARBA" id="ARBA00011073"/>
    </source>
</evidence>
<dbReference type="Gene3D" id="2.60.120.1620">
    <property type="match status" value="1"/>
</dbReference>
<dbReference type="InterPro" id="IPR007280">
    <property type="entry name" value="Peptidase_C_arc/bac"/>
</dbReference>
<sequence>MVVDDMTAGVYETVYIDFDRDGNFSEEKPMRKGNETAGLDTNGDGLWDQSGGLLYWISDGVNGIPYGPTYSARAGFQNRIAGAGNLTLFMINDKNDPGGNHGTLCASAVAAQAVVNNGNVKGMAPNSELIAVSDFYAGGSFLDAWRFLTEGYDGNVSSGDEAQIGSFSFGWSNIHNDGTDQMSLYVDWLTRVHAPETTFLVATGNGGHGYGTTASPGGSHGVISVGAFSSRTGEPNGGTWGDSAPWSNRGPNAGSRLDPDIVTVGWSATGDRTLNEVTNANSATTTWAGTSLATPVAAGLVALIYDAWMQENGVWPDSQTVRDLLMSTADDRGYDALVQGGGWANISRAVETIQGVNGSAWVTPAAWMPGLNNGAHRDANTNIMLPGQTSWVNLTINGTGDLPVNLTWEGGILQPVRHFTREWNSSTSLGWDGHQSSRPDLLIPIHIKGDANLSLPNGTSLVRARATLAGYGFDGDRNMAEENRVWVELMRWHDLDGDGSWYNDSNNNSMVDDGELESSNEYSMVTLHQYTSGQVEARIGLPTERAGDGILMGVYRQNIRTNLMDPIPIQVDWTAFAPVTNDSWLSPCSGNATLAANGTHYINCRVSVPSNAIPGLRQEQVRIQYEQNGTVHEWPLPVVVNVAAAGPIQLTPKPIDGNMSNQSLYSETWIQGAQRWGWRAESGDWKFLTLDWPRNLTGDGAIVIDVDWPDNNLTDVDVHWMSENGHPYYLDDPVAYGPINLIPEISSKNTHIGSGKYTWETSTGSSREVLVAEPTPGLKQMMLHSAVHGVNTNDNPLNISVGYVAPINGSLNKVVADWADAAGQETITFGATLPLDVASVEGFGWTQPVLLPTETATQDTAGSWSTSGYSYQFAVENAEMLKIEIDSLATRTDLDLALYRDSNGNGVLNYGSEQISVSGNWNSDEELTIENPQDGTWWAVVHGYDVPTGNASFWLRSTIVAGDSLFIDNVTQLNSSEIYQRFPNGSSALGGLPPESAFDVNITYEAPDRNGIWEGFIVVNLASGGSLRLGFDYRLEELPPHLSFDTPLNGTRTNQSIPISLAAHDFGGGFNLSSLNLNTTPPVDWQNASFTVDSLQERDGLITDLAESWRHWNDNLSLGPGSHFVESGGALTIEAEAATATFVANDQSAPEWADVNSNLSSQGICIGSESDSGWSANTFDDGHRLDYSIDFHTVGRYYLWMRMIAPDSGGNSVHAGLDGLPLTSGTDGITVFGYNSTQWSSSSLSANTTSQVFFDIDSPGRHILNLWTAKDGACLDQILLTDDWTFVPTNASQPTSIIFDLELRSAWVNLSLPADNTWRTFAANVTDVANRVNSTTILIEHDDLSPPLILHGWQLITNASTPDGLYIQTDPETRIWLNGTEIPVAPDGRANLSVILHPTYWTVKDGDPDDVKTWRWTSLNEFDLTAVDPSGNDNSLDFSIVYDPWGADNSVPNQPQIVVNRYSGTSDDGNWSLEPFSPPDALNARDSPLTISLDLFFDTKQVCIGMMDEEGIERQRGCAEAEEPPWPLEDPVYEESLPLYMGQADYLLPFEVQLNHSNLSDGIWQLNIETLDWAGNLGSHVQTLKLDKTAPLIQVTSPAQNETLWHHRFDLNWNISEPAQQSLVLDGEVVGDFPAGSPLYSAVVELQETGWHQLCILATDLTLGPNSNIATNCIDVYLTPDAYLPTVTAPWNYQIVNSPTVFADLHLGPEQSWSSSLWDGTAWMVQNGSEISSGDFVVPVELEEGVNQIRFEIEALENIYIFDLTVTLDTRSPVLTIHSPAPATHTSLRSWNVTGTCESGIEVAVSLHLEIQTVDCENGDYWVEFSLPEEESIYEISAASVDAAGNHGGVSVFLTVDRTAPRAALSWDEPNCEDQPPSTLFEPEPVASCVLGLRVDFLDDDITFWSLSIDRERTIVYNELGGEPISPALRVDLTEYGQPGAWVTELVVEDAAGNRREVLLANEVVTRDSTLAAKVSAPGSSLNILLVASILAGLFAFSRARRESQSKWDEPIGTPLDPELLSEEAEVDEADFDSMIMPGSQGPIGPPPSEQKDIEDADSSLLQQVHDISKKSSASAEKLNLEELHDNTQPSSDDEGADES</sequence>
<dbReference type="Pfam" id="PF00082">
    <property type="entry name" value="Peptidase_S8"/>
    <property type="match status" value="1"/>
</dbReference>
<organism evidence="10">
    <name type="scientific">uncultured marine group II/III euryarchaeote KM3_87_G11</name>
    <dbReference type="NCBI Taxonomy" id="1456534"/>
    <lineage>
        <taxon>Archaea</taxon>
        <taxon>Methanobacteriati</taxon>
        <taxon>Methanobacteriota</taxon>
        <taxon>environmental samples</taxon>
    </lineage>
</organism>